<comment type="caution">
    <text evidence="3">The sequence shown here is derived from an EMBL/GenBank/DDBJ whole genome shotgun (WGS) entry which is preliminary data.</text>
</comment>
<protein>
    <submittedName>
        <fullName evidence="3">Uncharacterized protein</fullName>
    </submittedName>
</protein>
<feature type="compositionally biased region" description="Low complexity" evidence="1">
    <location>
        <begin position="166"/>
        <end position="188"/>
    </location>
</feature>
<keyword evidence="2" id="KW-0732">Signal</keyword>
<reference evidence="3" key="1">
    <citation type="submission" date="2020-10" db="EMBL/GenBank/DDBJ databases">
        <title>Connecting structure to function with the recovery of over 1000 high-quality activated sludge metagenome-assembled genomes encoding full-length rRNA genes using long-read sequencing.</title>
        <authorList>
            <person name="Singleton C.M."/>
            <person name="Petriglieri F."/>
            <person name="Kristensen J.M."/>
            <person name="Kirkegaard R.H."/>
            <person name="Michaelsen T.Y."/>
            <person name="Andersen M.H."/>
            <person name="Karst S.M."/>
            <person name="Dueholm M.S."/>
            <person name="Nielsen P.H."/>
            <person name="Albertsen M."/>
        </authorList>
    </citation>
    <scope>NUCLEOTIDE SEQUENCE</scope>
    <source>
        <strain evidence="3">Bjer_18-Q3-R1-45_BAT3C.347</strain>
    </source>
</reference>
<organism evidence="3 4">
    <name type="scientific">Candidatus Methylophosphatis roskildensis</name>
    <dbReference type="NCBI Taxonomy" id="2899263"/>
    <lineage>
        <taxon>Bacteria</taxon>
        <taxon>Pseudomonadati</taxon>
        <taxon>Pseudomonadota</taxon>
        <taxon>Betaproteobacteria</taxon>
        <taxon>Nitrosomonadales</taxon>
        <taxon>Sterolibacteriaceae</taxon>
        <taxon>Candidatus Methylophosphatis</taxon>
    </lineage>
</organism>
<dbReference type="AlphaFoldDB" id="A0A9D7HR78"/>
<dbReference type="EMBL" id="JADJEV010000003">
    <property type="protein sequence ID" value="MBK6973181.1"/>
    <property type="molecule type" value="Genomic_DNA"/>
</dbReference>
<dbReference type="Proteomes" id="UP000807785">
    <property type="component" value="Unassembled WGS sequence"/>
</dbReference>
<dbReference type="PROSITE" id="PS51257">
    <property type="entry name" value="PROKAR_LIPOPROTEIN"/>
    <property type="match status" value="1"/>
</dbReference>
<feature type="chain" id="PRO_5039468390" evidence="2">
    <location>
        <begin position="25"/>
        <end position="212"/>
    </location>
</feature>
<proteinExistence type="predicted"/>
<feature type="region of interest" description="Disordered" evidence="1">
    <location>
        <begin position="151"/>
        <end position="191"/>
    </location>
</feature>
<gene>
    <name evidence="3" type="ORF">IPH26_09615</name>
</gene>
<accession>A0A9D7HR78</accession>
<feature type="signal peptide" evidence="2">
    <location>
        <begin position="1"/>
        <end position="24"/>
    </location>
</feature>
<evidence type="ECO:0000256" key="2">
    <source>
        <dbReference type="SAM" id="SignalP"/>
    </source>
</evidence>
<evidence type="ECO:0000256" key="1">
    <source>
        <dbReference type="SAM" id="MobiDB-lite"/>
    </source>
</evidence>
<evidence type="ECO:0000313" key="4">
    <source>
        <dbReference type="Proteomes" id="UP000807785"/>
    </source>
</evidence>
<evidence type="ECO:0000313" key="3">
    <source>
        <dbReference type="EMBL" id="MBK6973181.1"/>
    </source>
</evidence>
<name>A0A9D7HR78_9PROT</name>
<sequence>MKPKLFGAACTVLLACLISESALAWCLGPRGCVTDDSVCDMGRNTTNLLGARTFVWSENPHETEIYTRLGAQQILDHCNDGQQLILHSNGRLSMDDRILSDVAKSFCRVSSISRSPVHFVEPISGAASVGFESKCIISKMDEARAAHLEREKQIPTATLVEEGNRTPDTPAAPTASADRATPSSSRAPDCGRIGKGVLFGLPGPCAGQGRLP</sequence>